<proteinExistence type="inferred from homology"/>
<feature type="transmembrane region" description="Helical" evidence="8">
    <location>
        <begin position="331"/>
        <end position="353"/>
    </location>
</feature>
<sequence>MKFYRKLPGYMNIWTVLSMVIVLLILMPNLKILINFFTQTTDNWEHIKEHILPLLLKNTSIIIVATGVLTILIGTSLAWLISAYDFPLKVFFKWGLILPLAIPPYIAAYTYNGILNYTGVIQTTLRNDYGIRVDQKYFDIMNIPGSIFIFTLFLFPYVYTITRAFLANQSSSLIENARLLGRNAFEIFFRVVLPISRGAIIGGASLVLLEVLNDYGVVKYFGVPTFSTAIFQTWFSMGDLNAAIKLSATLMFIVFTILIFEKVLRGRKKYSYTTAKVKPLTPMKLTGWKAWTVFGYSLLIFSLGFFIPFIQLLDWMFLTFEKIASPVFTQLIMNSLLVAFTGAFMIVIFAVIIANFTRMHKSWLSKSASRITILGYSIPGAVIAVGISSVFIDIDNLLFTFYESFGMEASLFLSTSLFMLISAYIIRFLAVGYNSIESGFDKVGNKFTEASRMLGMGMTKTFFKVDVRLIKGAIFSGFILAFIDILKELPLTLILRPFNFDTLSTKAFQYASDEQIHEASLASIIIIVISGIAIYLFHQVLEKEPK</sequence>
<evidence type="ECO:0000256" key="7">
    <source>
        <dbReference type="ARBA" id="ARBA00023136"/>
    </source>
</evidence>
<keyword evidence="2 8" id="KW-0813">Transport</keyword>
<keyword evidence="6 8" id="KW-1133">Transmembrane helix</keyword>
<evidence type="ECO:0000256" key="6">
    <source>
        <dbReference type="ARBA" id="ARBA00022989"/>
    </source>
</evidence>
<evidence type="ECO:0000256" key="4">
    <source>
        <dbReference type="ARBA" id="ARBA00022519"/>
    </source>
</evidence>
<dbReference type="InterPro" id="IPR000515">
    <property type="entry name" value="MetI-like"/>
</dbReference>
<evidence type="ECO:0000313" key="10">
    <source>
        <dbReference type="EMBL" id="GGC97193.1"/>
    </source>
</evidence>
<feature type="transmembrane region" description="Helical" evidence="8">
    <location>
        <begin position="293"/>
        <end position="311"/>
    </location>
</feature>
<feature type="domain" description="ABC transmembrane type-1" evidence="9">
    <location>
        <begin position="56"/>
        <end position="259"/>
    </location>
</feature>
<comment type="similarity">
    <text evidence="8">Belongs to the binding-protein-dependent transport system permease family.</text>
</comment>
<feature type="transmembrane region" description="Helical" evidence="8">
    <location>
        <begin position="469"/>
        <end position="486"/>
    </location>
</feature>
<feature type="domain" description="ABC transmembrane type-1" evidence="9">
    <location>
        <begin position="332"/>
        <end position="537"/>
    </location>
</feature>
<dbReference type="CDD" id="cd06261">
    <property type="entry name" value="TM_PBP2"/>
    <property type="match status" value="2"/>
</dbReference>
<feature type="transmembrane region" description="Helical" evidence="8">
    <location>
        <begin position="91"/>
        <end position="111"/>
    </location>
</feature>
<dbReference type="PANTHER" id="PTHR43357">
    <property type="entry name" value="INNER MEMBRANE ABC TRANSPORTER PERMEASE PROTEIN YDCV"/>
    <property type="match status" value="1"/>
</dbReference>
<evidence type="ECO:0000256" key="5">
    <source>
        <dbReference type="ARBA" id="ARBA00022692"/>
    </source>
</evidence>
<dbReference type="Proteomes" id="UP000619534">
    <property type="component" value="Unassembled WGS sequence"/>
</dbReference>
<dbReference type="EMBL" id="BMCJ01000005">
    <property type="protein sequence ID" value="GGC97193.1"/>
    <property type="molecule type" value="Genomic_DNA"/>
</dbReference>
<accession>A0ABQ1PH96</accession>
<evidence type="ECO:0000313" key="11">
    <source>
        <dbReference type="Proteomes" id="UP000619534"/>
    </source>
</evidence>
<dbReference type="PANTHER" id="PTHR43357:SF3">
    <property type="entry name" value="FE(3+)-TRANSPORT SYSTEM PERMEASE PROTEIN FBPB 2"/>
    <property type="match status" value="1"/>
</dbReference>
<reference evidence="11" key="1">
    <citation type="journal article" date="2019" name="Int. J. Syst. Evol. Microbiol.">
        <title>The Global Catalogue of Microorganisms (GCM) 10K type strain sequencing project: providing services to taxonomists for standard genome sequencing and annotation.</title>
        <authorList>
            <consortium name="The Broad Institute Genomics Platform"/>
            <consortium name="The Broad Institute Genome Sequencing Center for Infectious Disease"/>
            <person name="Wu L."/>
            <person name="Ma J."/>
        </authorList>
    </citation>
    <scope>NUCLEOTIDE SEQUENCE [LARGE SCALE GENOMIC DNA]</scope>
    <source>
        <strain evidence="11">CCM 7282</strain>
    </source>
</reference>
<evidence type="ECO:0000259" key="9">
    <source>
        <dbReference type="PROSITE" id="PS50928"/>
    </source>
</evidence>
<evidence type="ECO:0000256" key="8">
    <source>
        <dbReference type="RuleBase" id="RU363032"/>
    </source>
</evidence>
<evidence type="ECO:0000256" key="3">
    <source>
        <dbReference type="ARBA" id="ARBA00022475"/>
    </source>
</evidence>
<feature type="transmembrane region" description="Helical" evidence="8">
    <location>
        <begin position="61"/>
        <end position="84"/>
    </location>
</feature>
<dbReference type="Gene3D" id="1.10.3720.10">
    <property type="entry name" value="MetI-like"/>
    <property type="match status" value="2"/>
</dbReference>
<gene>
    <name evidence="10" type="ORF">GCM10007216_30000</name>
</gene>
<comment type="caution">
    <text evidence="10">The sequence shown here is derived from an EMBL/GenBank/DDBJ whole genome shotgun (WGS) entry which is preliminary data.</text>
</comment>
<feature type="transmembrane region" description="Helical" evidence="8">
    <location>
        <begin position="519"/>
        <end position="537"/>
    </location>
</feature>
<evidence type="ECO:0000256" key="2">
    <source>
        <dbReference type="ARBA" id="ARBA00022448"/>
    </source>
</evidence>
<evidence type="ECO:0000256" key="1">
    <source>
        <dbReference type="ARBA" id="ARBA00004429"/>
    </source>
</evidence>
<feature type="transmembrane region" description="Helical" evidence="8">
    <location>
        <begin position="187"/>
        <end position="209"/>
    </location>
</feature>
<feature type="transmembrane region" description="Helical" evidence="8">
    <location>
        <begin position="147"/>
        <end position="166"/>
    </location>
</feature>
<keyword evidence="7 8" id="KW-0472">Membrane</keyword>
<feature type="transmembrane region" description="Helical" evidence="8">
    <location>
        <begin position="242"/>
        <end position="260"/>
    </location>
</feature>
<dbReference type="Pfam" id="PF00528">
    <property type="entry name" value="BPD_transp_1"/>
    <property type="match status" value="2"/>
</dbReference>
<feature type="transmembrane region" description="Helical" evidence="8">
    <location>
        <begin position="373"/>
        <end position="392"/>
    </location>
</feature>
<dbReference type="InterPro" id="IPR035906">
    <property type="entry name" value="MetI-like_sf"/>
</dbReference>
<organism evidence="10 11">
    <name type="scientific">Thalassobacillus devorans</name>
    <dbReference type="NCBI Taxonomy" id="279813"/>
    <lineage>
        <taxon>Bacteria</taxon>
        <taxon>Bacillati</taxon>
        <taxon>Bacillota</taxon>
        <taxon>Bacilli</taxon>
        <taxon>Bacillales</taxon>
        <taxon>Bacillaceae</taxon>
        <taxon>Thalassobacillus</taxon>
    </lineage>
</organism>
<comment type="subcellular location">
    <subcellularLocation>
        <location evidence="1">Cell inner membrane</location>
        <topology evidence="1">Multi-pass membrane protein</topology>
    </subcellularLocation>
    <subcellularLocation>
        <location evidence="8">Cell membrane</location>
        <topology evidence="8">Multi-pass membrane protein</topology>
    </subcellularLocation>
</comment>
<protein>
    <submittedName>
        <fullName evidence="10">Iron ABC transporter permease</fullName>
    </submittedName>
</protein>
<name>A0ABQ1PH96_9BACI</name>
<keyword evidence="3" id="KW-1003">Cell membrane</keyword>
<feature type="transmembrane region" description="Helical" evidence="8">
    <location>
        <begin position="12"/>
        <end position="34"/>
    </location>
</feature>
<feature type="transmembrane region" description="Helical" evidence="8">
    <location>
        <begin position="412"/>
        <end position="433"/>
    </location>
</feature>
<keyword evidence="11" id="KW-1185">Reference proteome</keyword>
<dbReference type="PROSITE" id="PS50928">
    <property type="entry name" value="ABC_TM1"/>
    <property type="match status" value="2"/>
</dbReference>
<keyword evidence="4" id="KW-0997">Cell inner membrane</keyword>
<dbReference type="SUPFAM" id="SSF161098">
    <property type="entry name" value="MetI-like"/>
    <property type="match status" value="2"/>
</dbReference>
<keyword evidence="5 8" id="KW-0812">Transmembrane</keyword>